<gene>
    <name evidence="2" type="ORF">PR048_013401</name>
</gene>
<dbReference type="Proteomes" id="UP001159363">
    <property type="component" value="Chromosome X"/>
</dbReference>
<dbReference type="Pfam" id="PF03184">
    <property type="entry name" value="DDE_1"/>
    <property type="match status" value="1"/>
</dbReference>
<dbReference type="EMBL" id="JARBHB010000004">
    <property type="protein sequence ID" value="KAJ8887186.1"/>
    <property type="molecule type" value="Genomic_DNA"/>
</dbReference>
<reference evidence="2 3" key="1">
    <citation type="submission" date="2023-02" db="EMBL/GenBank/DDBJ databases">
        <title>LHISI_Scaffold_Assembly.</title>
        <authorList>
            <person name="Stuart O.P."/>
            <person name="Cleave R."/>
            <person name="Magrath M.J.L."/>
            <person name="Mikheyev A.S."/>
        </authorList>
    </citation>
    <scope>NUCLEOTIDE SEQUENCE [LARGE SCALE GENOMIC DNA]</scope>
    <source>
        <strain evidence="2">Daus_M_001</strain>
        <tissue evidence="2">Leg muscle</tissue>
    </source>
</reference>
<evidence type="ECO:0000313" key="3">
    <source>
        <dbReference type="Proteomes" id="UP001159363"/>
    </source>
</evidence>
<name>A0ABQ9HS87_9NEOP</name>
<evidence type="ECO:0000313" key="2">
    <source>
        <dbReference type="EMBL" id="KAJ8887186.1"/>
    </source>
</evidence>
<accession>A0ABQ9HS87</accession>
<keyword evidence="3" id="KW-1185">Reference proteome</keyword>
<dbReference type="InterPro" id="IPR004875">
    <property type="entry name" value="DDE_SF_endonuclease_dom"/>
</dbReference>
<sequence length="106" mass="12175">MEADILYNYIKNTFIPHASQERPILLLYDGHATHVDDRVNDLAIENKIIIVKLPPHTSHTLQSPEISTFKPLKEDWDAKLVAWQRQHIGVRLPKLTFSAFMGTVCL</sequence>
<protein>
    <recommendedName>
        <fullName evidence="1">DDE-1 domain-containing protein</fullName>
    </recommendedName>
</protein>
<proteinExistence type="predicted"/>
<organism evidence="2 3">
    <name type="scientific">Dryococelus australis</name>
    <dbReference type="NCBI Taxonomy" id="614101"/>
    <lineage>
        <taxon>Eukaryota</taxon>
        <taxon>Metazoa</taxon>
        <taxon>Ecdysozoa</taxon>
        <taxon>Arthropoda</taxon>
        <taxon>Hexapoda</taxon>
        <taxon>Insecta</taxon>
        <taxon>Pterygota</taxon>
        <taxon>Neoptera</taxon>
        <taxon>Polyneoptera</taxon>
        <taxon>Phasmatodea</taxon>
        <taxon>Verophasmatodea</taxon>
        <taxon>Anareolatae</taxon>
        <taxon>Phasmatidae</taxon>
        <taxon>Eurycanthinae</taxon>
        <taxon>Dryococelus</taxon>
    </lineage>
</organism>
<evidence type="ECO:0000259" key="1">
    <source>
        <dbReference type="Pfam" id="PF03184"/>
    </source>
</evidence>
<feature type="domain" description="DDE-1" evidence="1">
    <location>
        <begin position="1"/>
        <end position="83"/>
    </location>
</feature>
<comment type="caution">
    <text evidence="2">The sequence shown here is derived from an EMBL/GenBank/DDBJ whole genome shotgun (WGS) entry which is preliminary data.</text>
</comment>